<gene>
    <name evidence="1" type="ORF">FB381_4528</name>
</gene>
<organism evidence="1 2">
    <name type="scientific">Nocardioides albertanoniae</name>
    <dbReference type="NCBI Taxonomy" id="1175486"/>
    <lineage>
        <taxon>Bacteria</taxon>
        <taxon>Bacillati</taxon>
        <taxon>Actinomycetota</taxon>
        <taxon>Actinomycetes</taxon>
        <taxon>Propionibacteriales</taxon>
        <taxon>Nocardioidaceae</taxon>
        <taxon>Nocardioides</taxon>
    </lineage>
</organism>
<dbReference type="EMBL" id="VFOV01000001">
    <property type="protein sequence ID" value="TQL70589.1"/>
    <property type="molecule type" value="Genomic_DNA"/>
</dbReference>
<reference evidence="1 2" key="1">
    <citation type="submission" date="2019-06" db="EMBL/GenBank/DDBJ databases">
        <title>Sequencing the genomes of 1000 actinobacteria strains.</title>
        <authorList>
            <person name="Klenk H.-P."/>
        </authorList>
    </citation>
    <scope>NUCLEOTIDE SEQUENCE [LARGE SCALE GENOMIC DNA]</scope>
    <source>
        <strain evidence="1 2">DSM 25218</strain>
    </source>
</reference>
<dbReference type="AlphaFoldDB" id="A0A543ADD0"/>
<evidence type="ECO:0000313" key="1">
    <source>
        <dbReference type="EMBL" id="TQL70589.1"/>
    </source>
</evidence>
<sequence length="40" mass="4095">MTGQALPGLDGCFSARPAQGYPVDRVSQRPYAADTGAGIV</sequence>
<dbReference type="Proteomes" id="UP000320209">
    <property type="component" value="Unassembled WGS sequence"/>
</dbReference>
<accession>A0A543ADD0</accession>
<keyword evidence="2" id="KW-1185">Reference proteome</keyword>
<proteinExistence type="predicted"/>
<protein>
    <submittedName>
        <fullName evidence="1">Uncharacterized protein</fullName>
    </submittedName>
</protein>
<evidence type="ECO:0000313" key="2">
    <source>
        <dbReference type="Proteomes" id="UP000320209"/>
    </source>
</evidence>
<comment type="caution">
    <text evidence="1">The sequence shown here is derived from an EMBL/GenBank/DDBJ whole genome shotgun (WGS) entry which is preliminary data.</text>
</comment>
<name>A0A543ADD0_9ACTN</name>